<accession>A0ABS2PY46</accession>
<evidence type="ECO:0000313" key="2">
    <source>
        <dbReference type="Proteomes" id="UP000808914"/>
    </source>
</evidence>
<sequence>MQDTSFQYIDNSKHAQVITGKMYIENKTNKKQTFTFVFLQGNKTAKIKTGHSHWAPAAILEASPDEHIEVPIKINWKPSEGEELTIFPINQTDKTDQYNGAALGLVRFFVSKSKHPTVSKKMIDQQAFQLPKNFNPEKHSLLPVLDWYKQASHPVKFIEKNGELFSKGKVESLRIRPLPYHTSVDIVLVDEYGNTEELAKHVKINKEESHEIKLDKSILNHVYKMEQRQFIVAFNNRNKKILADAKAVDKMKKPVPTTSQSVIELYRPLGKGS</sequence>
<name>A0ABS2PY46_9BACL</name>
<dbReference type="Proteomes" id="UP000808914">
    <property type="component" value="Unassembled WGS sequence"/>
</dbReference>
<keyword evidence="2" id="KW-1185">Reference proteome</keyword>
<proteinExistence type="predicted"/>
<comment type="caution">
    <text evidence="1">The sequence shown here is derived from an EMBL/GenBank/DDBJ whole genome shotgun (WGS) entry which is preliminary data.</text>
</comment>
<dbReference type="EMBL" id="JAFBER010000005">
    <property type="protein sequence ID" value="MBM7644969.1"/>
    <property type="molecule type" value="Genomic_DNA"/>
</dbReference>
<evidence type="ECO:0000313" key="1">
    <source>
        <dbReference type="EMBL" id="MBM7644969.1"/>
    </source>
</evidence>
<protein>
    <submittedName>
        <fullName evidence="1">Uncharacterized protein</fullName>
    </submittedName>
</protein>
<organism evidence="1 2">
    <name type="scientific">Scopulibacillus daqui</name>
    <dbReference type="NCBI Taxonomy" id="1469162"/>
    <lineage>
        <taxon>Bacteria</taxon>
        <taxon>Bacillati</taxon>
        <taxon>Bacillota</taxon>
        <taxon>Bacilli</taxon>
        <taxon>Bacillales</taxon>
        <taxon>Sporolactobacillaceae</taxon>
        <taxon>Scopulibacillus</taxon>
    </lineage>
</organism>
<gene>
    <name evidence="1" type="ORF">JOD45_001178</name>
</gene>
<reference evidence="1 2" key="1">
    <citation type="submission" date="2021-01" db="EMBL/GenBank/DDBJ databases">
        <title>Genomic Encyclopedia of Type Strains, Phase IV (KMG-IV): sequencing the most valuable type-strain genomes for metagenomic binning, comparative biology and taxonomic classification.</title>
        <authorList>
            <person name="Goeker M."/>
        </authorList>
    </citation>
    <scope>NUCLEOTIDE SEQUENCE [LARGE SCALE GENOMIC DNA]</scope>
    <source>
        <strain evidence="1 2">DSM 28236</strain>
    </source>
</reference>
<dbReference type="RefSeq" id="WP_205002916.1">
    <property type="nucleotide sequence ID" value="NZ_JAFBER010000005.1"/>
</dbReference>